<name>R7Q922_CHOCR</name>
<dbReference type="Proteomes" id="UP000012073">
    <property type="component" value="Unassembled WGS sequence"/>
</dbReference>
<sequence>MGEDLIVGYADGVVRIYDAWSRQLVSSYARHGTTAPIDGVLVIPGEEAAVQMVRDVAKNEIEVSFDKAVDPDLASTFRPRVNLPEKSSVREVAESVVADAVKLAFAEGGGGEPGMLVHVDGAQAQENGNLAGSAGMPSSASAPAVVPPEVLRELEVLRRRNRELEEAGQRLLQLVDPKTS</sequence>
<evidence type="ECO:0000313" key="2">
    <source>
        <dbReference type="Proteomes" id="UP000012073"/>
    </source>
</evidence>
<dbReference type="Gramene" id="CDF34313">
    <property type="protein sequence ID" value="CDF34313"/>
    <property type="gene ID" value="CHC_T00002748001"/>
</dbReference>
<organism evidence="1 2">
    <name type="scientific">Chondrus crispus</name>
    <name type="common">Carrageen Irish moss</name>
    <name type="synonym">Polymorpha crispa</name>
    <dbReference type="NCBI Taxonomy" id="2769"/>
    <lineage>
        <taxon>Eukaryota</taxon>
        <taxon>Rhodophyta</taxon>
        <taxon>Florideophyceae</taxon>
        <taxon>Rhodymeniophycidae</taxon>
        <taxon>Gigartinales</taxon>
        <taxon>Gigartinaceae</taxon>
        <taxon>Chondrus</taxon>
    </lineage>
</organism>
<gene>
    <name evidence="1" type="ORF">CHC_T00002748001</name>
</gene>
<dbReference type="EMBL" id="HG001685">
    <property type="protein sequence ID" value="CDF34313.1"/>
    <property type="molecule type" value="Genomic_DNA"/>
</dbReference>
<protein>
    <submittedName>
        <fullName evidence="1">Uncharacterized protein</fullName>
    </submittedName>
</protein>
<reference evidence="2" key="1">
    <citation type="journal article" date="2013" name="Proc. Natl. Acad. Sci. U.S.A.">
        <title>Genome structure and metabolic features in the red seaweed Chondrus crispus shed light on evolution of the Archaeplastida.</title>
        <authorList>
            <person name="Collen J."/>
            <person name="Porcel B."/>
            <person name="Carre W."/>
            <person name="Ball S.G."/>
            <person name="Chaparro C."/>
            <person name="Tonon T."/>
            <person name="Barbeyron T."/>
            <person name="Michel G."/>
            <person name="Noel B."/>
            <person name="Valentin K."/>
            <person name="Elias M."/>
            <person name="Artiguenave F."/>
            <person name="Arun A."/>
            <person name="Aury J.M."/>
            <person name="Barbosa-Neto J.F."/>
            <person name="Bothwell J.H."/>
            <person name="Bouget F.Y."/>
            <person name="Brillet L."/>
            <person name="Cabello-Hurtado F."/>
            <person name="Capella-Gutierrez S."/>
            <person name="Charrier B."/>
            <person name="Cladiere L."/>
            <person name="Cock J.M."/>
            <person name="Coelho S.M."/>
            <person name="Colleoni C."/>
            <person name="Czjzek M."/>
            <person name="Da Silva C."/>
            <person name="Delage L."/>
            <person name="Denoeud F."/>
            <person name="Deschamps P."/>
            <person name="Dittami S.M."/>
            <person name="Gabaldon T."/>
            <person name="Gachon C.M."/>
            <person name="Groisillier A."/>
            <person name="Herve C."/>
            <person name="Jabbari K."/>
            <person name="Katinka M."/>
            <person name="Kloareg B."/>
            <person name="Kowalczyk N."/>
            <person name="Labadie K."/>
            <person name="Leblanc C."/>
            <person name="Lopez P.J."/>
            <person name="McLachlan D.H."/>
            <person name="Meslet-Cladiere L."/>
            <person name="Moustafa A."/>
            <person name="Nehr Z."/>
            <person name="Nyvall Collen P."/>
            <person name="Panaud O."/>
            <person name="Partensky F."/>
            <person name="Poulain J."/>
            <person name="Rensing S.A."/>
            <person name="Rousvoal S."/>
            <person name="Samson G."/>
            <person name="Symeonidi A."/>
            <person name="Weissenbach J."/>
            <person name="Zambounis A."/>
            <person name="Wincker P."/>
            <person name="Boyen C."/>
        </authorList>
    </citation>
    <scope>NUCLEOTIDE SEQUENCE [LARGE SCALE GENOMIC DNA]</scope>
    <source>
        <strain evidence="2">cv. Stackhouse</strain>
    </source>
</reference>
<keyword evidence="2" id="KW-1185">Reference proteome</keyword>
<dbReference type="OrthoDB" id="13016at2763"/>
<dbReference type="KEGG" id="ccp:CHC_T00002748001"/>
<proteinExistence type="predicted"/>
<evidence type="ECO:0000313" key="1">
    <source>
        <dbReference type="EMBL" id="CDF34313.1"/>
    </source>
</evidence>
<dbReference type="GeneID" id="17321846"/>
<accession>R7Q922</accession>
<dbReference type="AlphaFoldDB" id="R7Q922"/>
<dbReference type="RefSeq" id="XP_005714132.1">
    <property type="nucleotide sequence ID" value="XM_005714075.1"/>
</dbReference>